<dbReference type="InterPro" id="IPR042279">
    <property type="entry name" value="Pep_M60_3"/>
</dbReference>
<gene>
    <name evidence="3" type="ORF">VII00023_21542</name>
</gene>
<dbReference type="InterPro" id="IPR008979">
    <property type="entry name" value="Galactose-bd-like_sf"/>
</dbReference>
<dbReference type="Gene3D" id="2.60.120.1250">
    <property type="entry name" value="Peptidase M60, enhancin-like domain 1"/>
    <property type="match status" value="1"/>
</dbReference>
<dbReference type="SUPFAM" id="SSF49785">
    <property type="entry name" value="Galactose-binding domain-like"/>
    <property type="match status" value="1"/>
</dbReference>
<protein>
    <submittedName>
        <fullName evidence="3">Discoidin domain-containing protein</fullName>
    </submittedName>
</protein>
<dbReference type="AlphaFoldDB" id="F9S5U3"/>
<dbReference type="SMART" id="SM01276">
    <property type="entry name" value="M60-like"/>
    <property type="match status" value="1"/>
</dbReference>
<organism evidence="3 4">
    <name type="scientific">Vibrio ichthyoenteri ATCC 700023</name>
    <dbReference type="NCBI Taxonomy" id="870968"/>
    <lineage>
        <taxon>Bacteria</taxon>
        <taxon>Pseudomonadati</taxon>
        <taxon>Pseudomonadota</taxon>
        <taxon>Gammaproteobacteria</taxon>
        <taxon>Vibrionales</taxon>
        <taxon>Vibrionaceae</taxon>
        <taxon>Vibrio</taxon>
    </lineage>
</organism>
<feature type="domain" description="Peptidase M60" evidence="2">
    <location>
        <begin position="301"/>
        <end position="622"/>
    </location>
</feature>
<evidence type="ECO:0000259" key="2">
    <source>
        <dbReference type="PROSITE" id="PS51723"/>
    </source>
</evidence>
<evidence type="ECO:0000256" key="1">
    <source>
        <dbReference type="SAM" id="SignalP"/>
    </source>
</evidence>
<name>F9S5U3_9VIBR</name>
<dbReference type="EMBL" id="AFWF01000231">
    <property type="protein sequence ID" value="EGU35111.1"/>
    <property type="molecule type" value="Genomic_DNA"/>
</dbReference>
<dbReference type="Gene3D" id="2.60.40.10">
    <property type="entry name" value="Immunoglobulins"/>
    <property type="match status" value="2"/>
</dbReference>
<dbReference type="InterPro" id="IPR013783">
    <property type="entry name" value="Ig-like_fold"/>
</dbReference>
<evidence type="ECO:0000313" key="3">
    <source>
        <dbReference type="EMBL" id="EGU35111.1"/>
    </source>
</evidence>
<keyword evidence="1" id="KW-0732">Signal</keyword>
<proteinExistence type="predicted"/>
<accession>F9S5U3</accession>
<dbReference type="Pfam" id="PF16403">
    <property type="entry name" value="Bact_surface_Ig-like"/>
    <property type="match status" value="1"/>
</dbReference>
<dbReference type="InterPro" id="IPR031161">
    <property type="entry name" value="Peptidase_M60_dom"/>
</dbReference>
<dbReference type="Gene3D" id="2.60.120.260">
    <property type="entry name" value="Galactose-binding domain-like"/>
    <property type="match status" value="1"/>
</dbReference>
<feature type="signal peptide" evidence="1">
    <location>
        <begin position="1"/>
        <end position="47"/>
    </location>
</feature>
<reference evidence="3 4" key="1">
    <citation type="journal article" date="2012" name="Int. J. Syst. Evol. Microbiol.">
        <title>Vibrio caribbeanicus sp. nov., isolated from the marine sponge Scleritoderma cyanea.</title>
        <authorList>
            <person name="Hoffmann M."/>
            <person name="Monday S.R."/>
            <person name="Allard M.W."/>
            <person name="Strain E.A."/>
            <person name="Whittaker P."/>
            <person name="Naum M."/>
            <person name="McCarthy P.J."/>
            <person name="Lopez J.V."/>
            <person name="Fischer M."/>
            <person name="Brown E.W."/>
        </authorList>
    </citation>
    <scope>NUCLEOTIDE SEQUENCE [LARGE SCALE GENOMIC DNA]</scope>
    <source>
        <strain evidence="3 4">ATCC 700023</strain>
    </source>
</reference>
<dbReference type="InterPro" id="IPR032179">
    <property type="entry name" value="Cry22Aa_Ig-like"/>
</dbReference>
<feature type="chain" id="PRO_5003393782" evidence="1">
    <location>
        <begin position="48"/>
        <end position="937"/>
    </location>
</feature>
<dbReference type="Proteomes" id="UP000004605">
    <property type="component" value="Unassembled WGS sequence"/>
</dbReference>
<dbReference type="PROSITE" id="PS51723">
    <property type="entry name" value="PEPTIDASE_M60"/>
    <property type="match status" value="1"/>
</dbReference>
<evidence type="ECO:0000313" key="4">
    <source>
        <dbReference type="Proteomes" id="UP000004605"/>
    </source>
</evidence>
<sequence>MPLNRVVTSTKLIIRWQLIGKKQMIKCPLLVPAISLMLLSASTYALSNDVDRDLTLTATPSGWGEDYQNKEPYILNALSYENNGGGWLDAAFDRSSSSLWLSDKKNSDQFKNEVIVEFNNTENIGSFFYTRQRNQTGSALHFSLYASQSNQGNNFSLMATGSADIDAPRVVLFEFEPFEAKRIKLVFDEAIGDKAGAQDFEFYSVSPFDVVMSWFTDATMSALKENTLTLEDILLIEQKIVALPDLESWEQGYDKHEFLLYIEIAKQLVVAPDSLSTDVIELNKGQDRIEFNDRNGMHFSHNYQITGVAAAAGDEIHVFVENPESKFDTNRDVELVFTQYAPKLTPETEWNQTVRLNHGYNKIEVPFLTGGSMQTQIRRGGPIYYQYANPQQGSGAKIRIAGGQDYPVIRGSDDDADVRNLVDGYYQDYLNDRSTIGVIDIVTDNIIHTETIGLAHKAFNQDGVSSSRTIEKWNDMTRELLAMFDIADSSMMMTHMIKNSDNNGSASASPGFTQYPVVSWSPFLYAYQNPGRETFSIYLHEMAHQLEHSMLRPLYHISTNVPDHVLTYKHSGQDNFARYVNNLNYNRAYDKAFEDIFNQVPFDKMPETVKTLMLVQLELFKPGLWQELHRSLRAFDDSSSHDNYREYLVSETSKIIGLDMSEHFKRYGFIADDVIIHDIGHLEPVALPTWYATVRGTFDYQGDGFTGTNNAKITSISGNTLTLTVSDEQEEHLLGYEIYRDGQLVGFTDTNTFKDKKVSQSSQYQYSVKAVDRSLQKHNPSNEKPTLKGFASTNVLLSSQFNHADHVTAIDTEDGDITDMIDVEGSIDTNKEGYSSVTYQVTDSDGNYAEMTQAVFVITASDIADVANIDKLAQLTQQAIEQAKSGQGQCDDYSWQDLQDMTQMGIEVTTMALPSRQEAFSTTLMLESALENYRQCH</sequence>
<comment type="caution">
    <text evidence="3">The sequence shown here is derived from an EMBL/GenBank/DDBJ whole genome shotgun (WGS) entry which is preliminary data.</text>
</comment>
<dbReference type="Gene3D" id="1.10.390.30">
    <property type="entry name" value="Peptidase M60, enhancin-like domain 3"/>
    <property type="match status" value="1"/>
</dbReference>
<keyword evidence="4" id="KW-1185">Reference proteome</keyword>